<evidence type="ECO:0000256" key="2">
    <source>
        <dbReference type="PROSITE-ProRule" id="PRU00335"/>
    </source>
</evidence>
<evidence type="ECO:0000313" key="4">
    <source>
        <dbReference type="EMBL" id="UTI65291.1"/>
    </source>
</evidence>
<name>A0ABY5DUD7_9ACTN</name>
<feature type="domain" description="HTH tetR-type" evidence="3">
    <location>
        <begin position="32"/>
        <end position="92"/>
    </location>
</feature>
<protein>
    <submittedName>
        <fullName evidence="4">TetR/AcrR family transcriptional regulator</fullName>
    </submittedName>
</protein>
<feature type="DNA-binding region" description="H-T-H motif" evidence="2">
    <location>
        <begin position="55"/>
        <end position="74"/>
    </location>
</feature>
<dbReference type="SUPFAM" id="SSF46689">
    <property type="entry name" value="Homeodomain-like"/>
    <property type="match status" value="1"/>
</dbReference>
<dbReference type="PROSITE" id="PS50977">
    <property type="entry name" value="HTH_TETR_2"/>
    <property type="match status" value="1"/>
</dbReference>
<sequence length="228" mass="25306">MRSFFTMGGVPANVDRPVHRPWRGVPAQDRVAERRSRLLEAGLELFGTQGFSATTIQDLCSRADLSRRYLYEAFPNREELLFALAGWIVEDAVERFMARVTDLDRSVEAVAWDAFGAFVDSLIDDPRRSRVLLVETVGISPQFETRRRALLEPLSDLLRDVGRTILGDEAPPWTDTDLTARALTAGALDLLVAHARGEITVTRDLLVLHLSRLFDAAAPVTSTEGTTA</sequence>
<dbReference type="PRINTS" id="PR00455">
    <property type="entry name" value="HTHTETR"/>
</dbReference>
<gene>
    <name evidence="4" type="ORF">NBH00_03545</name>
</gene>
<keyword evidence="1 2" id="KW-0238">DNA-binding</keyword>
<dbReference type="PANTHER" id="PTHR30055:SF226">
    <property type="entry name" value="HTH-TYPE TRANSCRIPTIONAL REGULATOR PKSA"/>
    <property type="match status" value="1"/>
</dbReference>
<evidence type="ECO:0000313" key="5">
    <source>
        <dbReference type="Proteomes" id="UP001056035"/>
    </source>
</evidence>
<dbReference type="Proteomes" id="UP001056035">
    <property type="component" value="Chromosome"/>
</dbReference>
<dbReference type="Pfam" id="PF00440">
    <property type="entry name" value="TetR_N"/>
    <property type="match status" value="1"/>
</dbReference>
<reference evidence="4 5" key="1">
    <citation type="submission" date="2022-06" db="EMBL/GenBank/DDBJ databases">
        <title>Paraconexibacter antarcticus.</title>
        <authorList>
            <person name="Kim C.S."/>
        </authorList>
    </citation>
    <scope>NUCLEOTIDE SEQUENCE [LARGE SCALE GENOMIC DNA]</scope>
    <source>
        <strain evidence="4 5">02-257</strain>
    </source>
</reference>
<evidence type="ECO:0000259" key="3">
    <source>
        <dbReference type="PROSITE" id="PS50977"/>
    </source>
</evidence>
<dbReference type="EMBL" id="CP098502">
    <property type="protein sequence ID" value="UTI65291.1"/>
    <property type="molecule type" value="Genomic_DNA"/>
</dbReference>
<accession>A0ABY5DUD7</accession>
<evidence type="ECO:0000256" key="1">
    <source>
        <dbReference type="ARBA" id="ARBA00023125"/>
    </source>
</evidence>
<organism evidence="4 5">
    <name type="scientific">Paraconexibacter antarcticus</name>
    <dbReference type="NCBI Taxonomy" id="2949664"/>
    <lineage>
        <taxon>Bacteria</taxon>
        <taxon>Bacillati</taxon>
        <taxon>Actinomycetota</taxon>
        <taxon>Thermoleophilia</taxon>
        <taxon>Solirubrobacterales</taxon>
        <taxon>Paraconexibacteraceae</taxon>
        <taxon>Paraconexibacter</taxon>
    </lineage>
</organism>
<dbReference type="InterPro" id="IPR050109">
    <property type="entry name" value="HTH-type_TetR-like_transc_reg"/>
</dbReference>
<dbReference type="InterPro" id="IPR001647">
    <property type="entry name" value="HTH_TetR"/>
</dbReference>
<dbReference type="RefSeq" id="WP_254571977.1">
    <property type="nucleotide sequence ID" value="NZ_CP098502.1"/>
</dbReference>
<keyword evidence="5" id="KW-1185">Reference proteome</keyword>
<dbReference type="Gene3D" id="1.10.357.10">
    <property type="entry name" value="Tetracycline Repressor, domain 2"/>
    <property type="match status" value="1"/>
</dbReference>
<proteinExistence type="predicted"/>
<dbReference type="PANTHER" id="PTHR30055">
    <property type="entry name" value="HTH-TYPE TRANSCRIPTIONAL REGULATOR RUTR"/>
    <property type="match status" value="1"/>
</dbReference>
<dbReference type="InterPro" id="IPR009057">
    <property type="entry name" value="Homeodomain-like_sf"/>
</dbReference>